<sequence>MVNLQERPASITKITNIQEKLHYELCGMYDAECRFLEAQQIMMQCTENKQLQSLIETHIRETEQQIRNLEQVFSNMGKQPKRMTCEVAAALISEGQKYLLLTSENSSLLNLTLAAALAKVENFEVFSYQGLIKVAENMKQQEVVKLLQQNLQQEQQTVQKIEQMMPQLLQETTSNTSSNRK</sequence>
<gene>
    <name evidence="2" type="ORF">ACX27_17360</name>
</gene>
<dbReference type="EMBL" id="CP012036">
    <property type="protein sequence ID" value="ALF54204.1"/>
    <property type="molecule type" value="Genomic_DNA"/>
</dbReference>
<dbReference type="Pfam" id="PF05974">
    <property type="entry name" value="DUF892"/>
    <property type="match status" value="1"/>
</dbReference>
<dbReference type="InterPro" id="IPR047114">
    <property type="entry name" value="YciF"/>
</dbReference>
<dbReference type="SUPFAM" id="SSF47240">
    <property type="entry name" value="Ferritin-like"/>
    <property type="match status" value="1"/>
</dbReference>
<dbReference type="InterPro" id="IPR010287">
    <property type="entry name" value="DUF892_YciF-like"/>
</dbReference>
<organism evidence="2 3">
    <name type="scientific">Nostoc piscinale CENA21</name>
    <dbReference type="NCBI Taxonomy" id="224013"/>
    <lineage>
        <taxon>Bacteria</taxon>
        <taxon>Bacillati</taxon>
        <taxon>Cyanobacteriota</taxon>
        <taxon>Cyanophyceae</taxon>
        <taxon>Nostocales</taxon>
        <taxon>Nostocaceae</taxon>
        <taxon>Nostoc</taxon>
    </lineage>
</organism>
<dbReference type="OrthoDB" id="485693at2"/>
<keyword evidence="1" id="KW-0175">Coiled coil</keyword>
<evidence type="ECO:0000256" key="1">
    <source>
        <dbReference type="SAM" id="Coils"/>
    </source>
</evidence>
<accession>A0A0M4T5F5</accession>
<dbReference type="PATRIC" id="fig|224013.5.peg.4158"/>
<dbReference type="Proteomes" id="UP000062645">
    <property type="component" value="Chromosome"/>
</dbReference>
<dbReference type="STRING" id="224013.ACX27_17360"/>
<dbReference type="PANTHER" id="PTHR30565">
    <property type="entry name" value="PROTEIN YCIF"/>
    <property type="match status" value="1"/>
</dbReference>
<dbReference type="KEGG" id="npz:ACX27_17360"/>
<reference evidence="2 3" key="2">
    <citation type="journal article" date="2016" name="Genome Announc.">
        <title>Draft Genome Sequence of the N2-Fixing Cyanobacterium Nostoc piscinale CENA21, Isolated from the Brazilian Amazon Floodplain.</title>
        <authorList>
            <person name="Leao T."/>
            <person name="Guimaraes P.I."/>
            <person name="de Melo A.G."/>
            <person name="Ramos R.T."/>
            <person name="Leao P.N."/>
            <person name="Silva A."/>
            <person name="Fiore M.F."/>
            <person name="Schneider M.P."/>
        </authorList>
    </citation>
    <scope>NUCLEOTIDE SEQUENCE [LARGE SCALE GENOMIC DNA]</scope>
    <source>
        <strain evidence="2 3">CENA21</strain>
    </source>
</reference>
<reference evidence="3" key="1">
    <citation type="submission" date="2015-07" db="EMBL/GenBank/DDBJ databases">
        <title>Genome Of Nitrogen-Fixing Cyanobacterium Nostoc piscinale CENA21 From Solimoes/Amazon River Floodplain Sediments And Comparative Genomics To Uncover Biosynthetic Natural Products Potential.</title>
        <authorList>
            <person name="Leao T.F."/>
            <person name="Leao P.N."/>
            <person name="Guimaraes P.I."/>
            <person name="de Melo A.G.C."/>
            <person name="Ramos R.T.J."/>
            <person name="Silva A."/>
            <person name="Fiore M.F."/>
            <person name="Schneider M.P.C."/>
        </authorList>
    </citation>
    <scope>NUCLEOTIDE SEQUENCE [LARGE SCALE GENOMIC DNA]</scope>
    <source>
        <strain evidence="3">CENA21</strain>
    </source>
</reference>
<dbReference type="PANTHER" id="PTHR30565:SF9">
    <property type="entry name" value="PROTEIN YCIF"/>
    <property type="match status" value="1"/>
</dbReference>
<evidence type="ECO:0000313" key="2">
    <source>
        <dbReference type="EMBL" id="ALF54204.1"/>
    </source>
</evidence>
<dbReference type="InterPro" id="IPR009078">
    <property type="entry name" value="Ferritin-like_SF"/>
</dbReference>
<dbReference type="AlphaFoldDB" id="A0A0M4T5F5"/>
<protein>
    <submittedName>
        <fullName evidence="2">Uncharacterized protein</fullName>
    </submittedName>
</protein>
<keyword evidence="3" id="KW-1185">Reference proteome</keyword>
<dbReference type="InterPro" id="IPR012347">
    <property type="entry name" value="Ferritin-like"/>
</dbReference>
<proteinExistence type="predicted"/>
<dbReference type="RefSeq" id="WP_062294720.1">
    <property type="nucleotide sequence ID" value="NZ_CP012036.1"/>
</dbReference>
<evidence type="ECO:0000313" key="3">
    <source>
        <dbReference type="Proteomes" id="UP000062645"/>
    </source>
</evidence>
<name>A0A0M4T5F5_9NOSO</name>
<feature type="coiled-coil region" evidence="1">
    <location>
        <begin position="137"/>
        <end position="171"/>
    </location>
</feature>
<dbReference type="Gene3D" id="1.20.1260.10">
    <property type="match status" value="1"/>
</dbReference>